<evidence type="ECO:0000313" key="1">
    <source>
        <dbReference type="EMBL" id="AFD25284.1"/>
    </source>
</evidence>
<dbReference type="HOGENOM" id="CLU_3060793_0_0_0"/>
<dbReference type="EMBL" id="CP002191">
    <property type="protein sequence ID" value="AFD25284.1"/>
    <property type="molecule type" value="Genomic_DNA"/>
</dbReference>
<reference evidence="1 2" key="1">
    <citation type="journal article" date="2012" name="PLoS ONE">
        <title>Genome sequence and transcriptome analysis of the radioresistant bacterium Deinococcus gobiensis: insights into the extreme environmental adaptations.</title>
        <authorList>
            <person name="Yuan M."/>
            <person name="Chen M."/>
            <person name="Zhang W."/>
            <person name="Lu W."/>
            <person name="Wang J."/>
            <person name="Yang M."/>
            <person name="Zhao P."/>
            <person name="Tang R."/>
            <person name="Li X."/>
            <person name="Hao Y."/>
            <person name="Zhou Z."/>
            <person name="Zhan Y."/>
            <person name="Yu H."/>
            <person name="Teng C."/>
            <person name="Yan Y."/>
            <person name="Ping S."/>
            <person name="Wang Y."/>
            <person name="Lin M."/>
        </authorList>
    </citation>
    <scope>NUCLEOTIDE SEQUENCE [LARGE SCALE GENOMIC DNA]</scope>
    <source>
        <strain evidence="1 2">I-0</strain>
    </source>
</reference>
<protein>
    <submittedName>
        <fullName evidence="1">Uncharacterized protein</fullName>
    </submittedName>
</protein>
<dbReference type="KEGG" id="dgo:DGo_CA1357"/>
<accession>H8GT00</accession>
<gene>
    <name evidence="1" type="ordered locus">DGo_CA1357</name>
</gene>
<proteinExistence type="predicted"/>
<keyword evidence="2" id="KW-1185">Reference proteome</keyword>
<evidence type="ECO:0000313" key="2">
    <source>
        <dbReference type="Proteomes" id="UP000007575"/>
    </source>
</evidence>
<sequence>MAFIDRGSLPQLYLFALHRQANPGILCAYTAFMRPHLSEYPDEYGKYLSVLRN</sequence>
<dbReference type="Proteomes" id="UP000007575">
    <property type="component" value="Chromosome"/>
</dbReference>
<dbReference type="AlphaFoldDB" id="H8GT00"/>
<organism evidence="1 2">
    <name type="scientific">Deinococcus gobiensis (strain DSM 21396 / JCM 16679 / CGMCC 1.7299 / I-0)</name>
    <dbReference type="NCBI Taxonomy" id="745776"/>
    <lineage>
        <taxon>Bacteria</taxon>
        <taxon>Thermotogati</taxon>
        <taxon>Deinococcota</taxon>
        <taxon>Deinococci</taxon>
        <taxon>Deinococcales</taxon>
        <taxon>Deinococcaceae</taxon>
        <taxon>Deinococcus</taxon>
    </lineage>
</organism>
<dbReference type="STRING" id="745776.DGo_CA1357"/>
<name>H8GT00_DEIGI</name>